<dbReference type="EMBL" id="SOCE01000002">
    <property type="protein sequence ID" value="TDU83685.1"/>
    <property type="molecule type" value="Genomic_DNA"/>
</dbReference>
<dbReference type="RefSeq" id="WP_133983115.1">
    <property type="nucleotide sequence ID" value="NZ_SOCE01000002.1"/>
</dbReference>
<dbReference type="InterPro" id="IPR032710">
    <property type="entry name" value="NTF2-like_dom_sf"/>
</dbReference>
<dbReference type="PANTHER" id="PTHR33747:SF1">
    <property type="entry name" value="ADENYLATE CYCLASE-ASSOCIATED CAP C-TERMINAL DOMAIN-CONTAINING PROTEIN"/>
    <property type="match status" value="1"/>
</dbReference>
<comment type="caution">
    <text evidence="2">The sequence shown here is derived from an EMBL/GenBank/DDBJ whole genome shotgun (WGS) entry which is preliminary data.</text>
</comment>
<protein>
    <submittedName>
        <fullName evidence="2">SEC-C motif-containing protein</fullName>
    </submittedName>
</protein>
<proteinExistence type="predicted"/>
<dbReference type="Pfam" id="PF17775">
    <property type="entry name" value="YchJ_M-like"/>
    <property type="match status" value="1"/>
</dbReference>
<dbReference type="InterPro" id="IPR048469">
    <property type="entry name" value="YchJ-like_M"/>
</dbReference>
<gene>
    <name evidence="2" type="ORF">EV138_6149</name>
</gene>
<sequence length="124" mass="13771">MAETCPCGLDAGYDDCCGRLHRGKAAATAEQLMRSRYVAFVVRDAAYLLHTWAAATRPPHLTFEENLEWTALDILNTVGGTAFPTEGTVEFRAHYLADGRPGEQHENSQFVREDGRWVYLAPVA</sequence>
<dbReference type="OrthoDB" id="21421at2"/>
<dbReference type="PANTHER" id="PTHR33747">
    <property type="entry name" value="UPF0225 PROTEIN SCO1677"/>
    <property type="match status" value="1"/>
</dbReference>
<reference evidence="2 3" key="1">
    <citation type="submission" date="2019-03" db="EMBL/GenBank/DDBJ databases">
        <title>Genomic Encyclopedia of Type Strains, Phase III (KMG-III): the genomes of soil and plant-associated and newly described type strains.</title>
        <authorList>
            <person name="Whitman W."/>
        </authorList>
    </citation>
    <scope>NUCLEOTIDE SEQUENCE [LARGE SCALE GENOMIC DNA]</scope>
    <source>
        <strain evidence="2 3">VKM Ac-2575</strain>
    </source>
</reference>
<evidence type="ECO:0000259" key="1">
    <source>
        <dbReference type="Pfam" id="PF17775"/>
    </source>
</evidence>
<dbReference type="Proteomes" id="UP000295151">
    <property type="component" value="Unassembled WGS sequence"/>
</dbReference>
<dbReference type="Gene3D" id="3.10.450.50">
    <property type="match status" value="1"/>
</dbReference>
<evidence type="ECO:0000313" key="3">
    <source>
        <dbReference type="Proteomes" id="UP000295151"/>
    </source>
</evidence>
<dbReference type="SUPFAM" id="SSF54427">
    <property type="entry name" value="NTF2-like"/>
    <property type="match status" value="1"/>
</dbReference>
<evidence type="ECO:0000313" key="2">
    <source>
        <dbReference type="EMBL" id="TDU83685.1"/>
    </source>
</evidence>
<feature type="domain" description="YchJ-like middle NTF2-like" evidence="1">
    <location>
        <begin position="28"/>
        <end position="121"/>
    </location>
</feature>
<name>A0A4R7SXF9_9ACTN</name>
<dbReference type="AlphaFoldDB" id="A0A4R7SXF9"/>
<organism evidence="2 3">
    <name type="scientific">Kribbella voronezhensis</name>
    <dbReference type="NCBI Taxonomy" id="2512212"/>
    <lineage>
        <taxon>Bacteria</taxon>
        <taxon>Bacillati</taxon>
        <taxon>Actinomycetota</taxon>
        <taxon>Actinomycetes</taxon>
        <taxon>Propionibacteriales</taxon>
        <taxon>Kribbellaceae</taxon>
        <taxon>Kribbella</taxon>
    </lineage>
</organism>
<keyword evidence="3" id="KW-1185">Reference proteome</keyword>
<accession>A0A4R7SXF9</accession>